<dbReference type="SUPFAM" id="SSF51445">
    <property type="entry name" value="(Trans)glycosidases"/>
    <property type="match status" value="1"/>
</dbReference>
<evidence type="ECO:0000313" key="3">
    <source>
        <dbReference type="Proteomes" id="UP000346198"/>
    </source>
</evidence>
<dbReference type="AlphaFoldDB" id="A0A6C2UNN8"/>
<keyword evidence="3" id="KW-1185">Reference proteome</keyword>
<dbReference type="EMBL" id="CAAHFH010000002">
    <property type="protein sequence ID" value="VGO21875.1"/>
    <property type="molecule type" value="Genomic_DNA"/>
</dbReference>
<accession>A0A6C2UNN8</accession>
<evidence type="ECO:0000256" key="1">
    <source>
        <dbReference type="SAM" id="SignalP"/>
    </source>
</evidence>
<protein>
    <submittedName>
        <fullName evidence="2">Uncharacterized protein</fullName>
    </submittedName>
</protein>
<proteinExistence type="predicted"/>
<sequence length="1062" mass="112801">MIRSVKPIICMGILCAGATQAAELFVGWTRTSWGPPPDISLQVPGRAGFGAVLTEVDNSGYANKWDRGSIDLSFGSQYSGFADEVGLHDSGSAFSIGQSDALQIAITNDTGAGSSMVFHAVMADATAPFSNSPEILQISYKEGGLGLAPGTVLGLWTNSPGSGLTGYDDYADFDADLNSYVVADRTLSNGQHAVFEIAVSGGSGATYIDNIAVDGVYNPAPSTDGTIAVTVDPADQKWTISDKLVGMHCRYDDARDSIYADGSKAAWAATNNIGFMRYPGGSTTKTYDWQNPSGGITADSWDPVYSSSIPVNPPSEWMGLDEYLAFCDAANMIPHVGINWLSGSKFRTLEEGIKRASNCVQYVKDSGYPGAEYYIGNEDMWELCLLDDGVASVTEGAGFFVQYAQAMKAVDPNIRVYWNNNNITSDNLLELLAVAGGWVDGVEFHSKWPYGGDGDMSVWDYDDWKTEFPLIDHRRARTHRDLADTLRAAAADAGYPDLLMANNEYGIGKNQYIEGFNRYTVNLVVIDFLQELFIGNYDRSAFWDNSRQQGASTGEQSLFDPYNGNRFNPSAAGFEMLAPAQGATMLGSSSSHANVYGFAAATDAEYMFYLINKTESDQQIEITFDTAGVDAAVPASGLSLIEAIGQWGTNQSIAVSFNIASNSYTGTLPALSYNRIDFARLNPPTYEEIQSVDSGNWTNEATWSVDDTPDYLDRVLLKFQDVVTVDAAGNQVGNLRLDGGQAYLDIVSGGSLEILNNGVYPTNGAVSFKAAGSALGIRLQGGSLTVGGNFEFGAGGSGITNLFSIEEGTVSFGSYTAIAAAGGGYSLMDMIGSGSSISIGGNLALGPGAILRWTADENSTVSPMQSAAAKNVALNGSLIVDLSAATNQPSEILLIDNVGSGSISGSFASTNIIGSTVYTLSHSGGDGNDLALVYSGSAYDLWAAPYSLVGGQDDDDDNDGLVNLSEYGLGGDPTNGFVDGHLPTFGSSGNVFEYVYPRRTAIDSRLTYYLELTDQLISGIWTNSGYTETGAGDIDGMFEAVTNEVPISGKTNEFIRLIITTE</sequence>
<name>A0A6C2UNN8_9BACT</name>
<evidence type="ECO:0000313" key="2">
    <source>
        <dbReference type="EMBL" id="VGO21875.1"/>
    </source>
</evidence>
<feature type="chain" id="PRO_5025649585" evidence="1">
    <location>
        <begin position="22"/>
        <end position="1062"/>
    </location>
</feature>
<gene>
    <name evidence="2" type="ORF">SCARR_03955</name>
</gene>
<dbReference type="Proteomes" id="UP000346198">
    <property type="component" value="Unassembled WGS sequence"/>
</dbReference>
<dbReference type="Gene3D" id="3.20.20.80">
    <property type="entry name" value="Glycosidases"/>
    <property type="match status" value="1"/>
</dbReference>
<feature type="signal peptide" evidence="1">
    <location>
        <begin position="1"/>
        <end position="21"/>
    </location>
</feature>
<dbReference type="InterPro" id="IPR017853">
    <property type="entry name" value="GH"/>
</dbReference>
<keyword evidence="1" id="KW-0732">Signal</keyword>
<organism evidence="2 3">
    <name type="scientific">Pontiella sulfatireligans</name>
    <dbReference type="NCBI Taxonomy" id="2750658"/>
    <lineage>
        <taxon>Bacteria</taxon>
        <taxon>Pseudomonadati</taxon>
        <taxon>Kiritimatiellota</taxon>
        <taxon>Kiritimatiellia</taxon>
        <taxon>Kiritimatiellales</taxon>
        <taxon>Pontiellaceae</taxon>
        <taxon>Pontiella</taxon>
    </lineage>
</organism>
<reference evidence="2 3" key="1">
    <citation type="submission" date="2019-04" db="EMBL/GenBank/DDBJ databases">
        <authorList>
            <person name="Van Vliet M D."/>
        </authorList>
    </citation>
    <scope>NUCLEOTIDE SEQUENCE [LARGE SCALE GENOMIC DNA]</scope>
    <source>
        <strain evidence="2 3">F21</strain>
    </source>
</reference>